<sequence length="231" mass="23182">MSRTRRFASIPAALGLGTLALLGLAGCTLGEAKAIESSATASSSPPPSESTPPTPTPSSTPKSSEVPEPEPEPVASDPADVATWEVSATGIGPITRGAAYPGSIEPLTSFTVEEYCPGVVGVSRDATVGVALQLSNDGTEIGTIWVNGRAGEGGSIPISPSTAEGITLGSSADELAAAYPDLQQVGQMSADTFGYAVGDDATGWIDFIVDGDVVTAMGSSEVPRAPKELCG</sequence>
<reference evidence="2 3" key="1">
    <citation type="journal article" date="2019" name="Int. J. Syst. Evol. Microbiol.">
        <title>The Global Catalogue of Microorganisms (GCM) 10K type strain sequencing project: providing services to taxonomists for standard genome sequencing and annotation.</title>
        <authorList>
            <consortium name="The Broad Institute Genomics Platform"/>
            <consortium name="The Broad Institute Genome Sequencing Center for Infectious Disease"/>
            <person name="Wu L."/>
            <person name="Ma J."/>
        </authorList>
    </citation>
    <scope>NUCLEOTIDE SEQUENCE [LARGE SCALE GENOMIC DNA]</scope>
    <source>
        <strain evidence="2 3">JCM 14323</strain>
    </source>
</reference>
<gene>
    <name evidence="2" type="ORF">GCM10009750_05520</name>
</gene>
<dbReference type="PROSITE" id="PS51257">
    <property type="entry name" value="PROKAR_LIPOPROTEIN"/>
    <property type="match status" value="1"/>
</dbReference>
<feature type="compositionally biased region" description="Pro residues" evidence="1">
    <location>
        <begin position="44"/>
        <end position="58"/>
    </location>
</feature>
<protein>
    <submittedName>
        <fullName evidence="2">Uncharacterized protein</fullName>
    </submittedName>
</protein>
<accession>A0ABN2MGD8</accession>
<evidence type="ECO:0000256" key="1">
    <source>
        <dbReference type="SAM" id="MobiDB-lite"/>
    </source>
</evidence>
<dbReference type="RefSeq" id="WP_157426041.1">
    <property type="nucleotide sequence ID" value="NZ_BAAANK010000001.1"/>
</dbReference>
<name>A0ABN2MGD8_9MICO</name>
<evidence type="ECO:0000313" key="2">
    <source>
        <dbReference type="EMBL" id="GAA1825322.1"/>
    </source>
</evidence>
<dbReference type="Proteomes" id="UP001501746">
    <property type="component" value="Unassembled WGS sequence"/>
</dbReference>
<proteinExistence type="predicted"/>
<comment type="caution">
    <text evidence="2">The sequence shown here is derived from an EMBL/GenBank/DDBJ whole genome shotgun (WGS) entry which is preliminary data.</text>
</comment>
<evidence type="ECO:0000313" key="3">
    <source>
        <dbReference type="Proteomes" id="UP001501746"/>
    </source>
</evidence>
<feature type="region of interest" description="Disordered" evidence="1">
    <location>
        <begin position="35"/>
        <end position="80"/>
    </location>
</feature>
<dbReference type="EMBL" id="BAAANK010000001">
    <property type="protein sequence ID" value="GAA1825322.1"/>
    <property type="molecule type" value="Genomic_DNA"/>
</dbReference>
<keyword evidence="3" id="KW-1185">Reference proteome</keyword>
<organism evidence="2 3">
    <name type="scientific">Agromyces salentinus</name>
    <dbReference type="NCBI Taxonomy" id="269421"/>
    <lineage>
        <taxon>Bacteria</taxon>
        <taxon>Bacillati</taxon>
        <taxon>Actinomycetota</taxon>
        <taxon>Actinomycetes</taxon>
        <taxon>Micrococcales</taxon>
        <taxon>Microbacteriaceae</taxon>
        <taxon>Agromyces</taxon>
    </lineage>
</organism>